<dbReference type="GO" id="GO:0004016">
    <property type="term" value="F:adenylate cyclase activity"/>
    <property type="evidence" value="ECO:0007669"/>
    <property type="project" value="UniProtKB-ARBA"/>
</dbReference>
<proteinExistence type="inferred from homology"/>
<dbReference type="EMBL" id="JADEXS010000013">
    <property type="protein sequence ID" value="MBE9021264.1"/>
    <property type="molecule type" value="Genomic_DNA"/>
</dbReference>
<accession>A0A8J6ZHV1</accession>
<dbReference type="CDD" id="cd07302">
    <property type="entry name" value="CHD"/>
    <property type="match status" value="1"/>
</dbReference>
<evidence type="ECO:0000313" key="5">
    <source>
        <dbReference type="Proteomes" id="UP000622533"/>
    </source>
</evidence>
<keyword evidence="2" id="KW-0812">Transmembrane</keyword>
<evidence type="ECO:0000259" key="3">
    <source>
        <dbReference type="PROSITE" id="PS50125"/>
    </source>
</evidence>
<dbReference type="SMART" id="SM01080">
    <property type="entry name" value="CHASE2"/>
    <property type="match status" value="1"/>
</dbReference>
<feature type="transmembrane region" description="Helical" evidence="2">
    <location>
        <begin position="329"/>
        <end position="348"/>
    </location>
</feature>
<dbReference type="PANTHER" id="PTHR43081">
    <property type="entry name" value="ADENYLATE CYCLASE, TERMINAL-DIFFERENTIATION SPECIFIC-RELATED"/>
    <property type="match status" value="1"/>
</dbReference>
<comment type="similarity">
    <text evidence="1">Belongs to the adenylyl cyclase class-3 family.</text>
</comment>
<dbReference type="Proteomes" id="UP000622533">
    <property type="component" value="Unassembled WGS sequence"/>
</dbReference>
<keyword evidence="2" id="KW-0472">Membrane</keyword>
<dbReference type="SUPFAM" id="SSF55073">
    <property type="entry name" value="Nucleotide cyclase"/>
    <property type="match status" value="1"/>
</dbReference>
<evidence type="ECO:0000256" key="2">
    <source>
        <dbReference type="SAM" id="Phobius"/>
    </source>
</evidence>
<comment type="caution">
    <text evidence="4">The sequence shown here is derived from an EMBL/GenBank/DDBJ whole genome shotgun (WGS) entry which is preliminary data.</text>
</comment>
<evidence type="ECO:0000256" key="1">
    <source>
        <dbReference type="ARBA" id="ARBA00005381"/>
    </source>
</evidence>
<dbReference type="AlphaFoldDB" id="A0A8J6ZHV1"/>
<evidence type="ECO:0000313" key="4">
    <source>
        <dbReference type="EMBL" id="MBE9021264.1"/>
    </source>
</evidence>
<dbReference type="SMART" id="SM00044">
    <property type="entry name" value="CYCc"/>
    <property type="match status" value="1"/>
</dbReference>
<keyword evidence="5" id="KW-1185">Reference proteome</keyword>
<keyword evidence="2" id="KW-1133">Transmembrane helix</keyword>
<dbReference type="InterPro" id="IPR007890">
    <property type="entry name" value="CHASE2"/>
</dbReference>
<dbReference type="GO" id="GO:0035556">
    <property type="term" value="P:intracellular signal transduction"/>
    <property type="evidence" value="ECO:0007669"/>
    <property type="project" value="InterPro"/>
</dbReference>
<dbReference type="Gene3D" id="3.30.70.1230">
    <property type="entry name" value="Nucleotide cyclase"/>
    <property type="match status" value="1"/>
</dbReference>
<dbReference type="PROSITE" id="PS50125">
    <property type="entry name" value="GUANYLATE_CYCLASE_2"/>
    <property type="match status" value="1"/>
</dbReference>
<organism evidence="4 5">
    <name type="scientific">Desmonostoc muscorum LEGE 12446</name>
    <dbReference type="NCBI Taxonomy" id="1828758"/>
    <lineage>
        <taxon>Bacteria</taxon>
        <taxon>Bacillati</taxon>
        <taxon>Cyanobacteriota</taxon>
        <taxon>Cyanophyceae</taxon>
        <taxon>Nostocales</taxon>
        <taxon>Nostocaceae</taxon>
        <taxon>Desmonostoc</taxon>
    </lineage>
</organism>
<dbReference type="Pfam" id="PF05226">
    <property type="entry name" value="CHASE2"/>
    <property type="match status" value="1"/>
</dbReference>
<dbReference type="GO" id="GO:0009190">
    <property type="term" value="P:cyclic nucleotide biosynthetic process"/>
    <property type="evidence" value="ECO:0007669"/>
    <property type="project" value="InterPro"/>
</dbReference>
<name>A0A8J6ZHV1_DESMC</name>
<dbReference type="PANTHER" id="PTHR43081:SF1">
    <property type="entry name" value="ADENYLATE CYCLASE, TERMINAL-DIFFERENTIATION SPECIFIC"/>
    <property type="match status" value="1"/>
</dbReference>
<dbReference type="Pfam" id="PF00211">
    <property type="entry name" value="Guanylate_cyc"/>
    <property type="match status" value="1"/>
</dbReference>
<dbReference type="InterPro" id="IPR001054">
    <property type="entry name" value="A/G_cyclase"/>
</dbReference>
<reference evidence="4" key="1">
    <citation type="submission" date="2020-10" db="EMBL/GenBank/DDBJ databases">
        <authorList>
            <person name="Castelo-Branco R."/>
            <person name="Eusebio N."/>
            <person name="Adriana R."/>
            <person name="Vieira A."/>
            <person name="Brugerolle De Fraissinette N."/>
            <person name="Rezende De Castro R."/>
            <person name="Schneider M.P."/>
            <person name="Vasconcelos V."/>
            <person name="Leao P.N."/>
        </authorList>
    </citation>
    <scope>NUCLEOTIDE SEQUENCE</scope>
    <source>
        <strain evidence="4">LEGE 12446</strain>
    </source>
</reference>
<sequence length="749" mass="83512">MWGKWKRLLWQWRSVLITTPSVAGVVILLRLAGLMQPWEWAAFDQYMRLRPQEPPDERIVIVGINLADIKKIRQPIISDDVYAKLLQKLKARKPRAIGLDIYRDLPVEPGHQELVKVFASTPNLIGIQRVVGDNQREPIDPPPVLKNKGQVGTNDLILDADKKVRRGLLYLTDKNGKTVYSFALYLALLYLDAEGITPETVGQTKNWQLGKTRFIPFAANDGGYVRSDDRGYQILINYRGAAKHFSTVSMTDILEDKIPPEWGRDRIILIGNVSESFEDLFFTPHSSDLLTSPEPMAGVEIHANIASQIISAAKEGRPLIKSWSQPMEMGWILLWSFVGASLTWQWRYAGGVTFLSFQRITSPILAAGVLLASTYAAFLISWWIPVIPPLLTLLGSAIAITAHIARTAGEIRYTFGRYLSKEVVTTLLESPQGLKLGGERRKITILVSDLRGFTSISEQLPPEKVVQILNFYLASMADIITQYQGTIDEFTGDGILVLFGAPTAREDDTTRASACAIAMQLAMRSVNEKMKQWNLPPLEMGIAINTGEVVVGNIGSHIRTKYGVVGSQVNLTYRIESYTIGGQIFISESTFTEVGSIVRVCGQQEVQPKGIKQPINIYEISGISGQYNLFLTPEEEIFLPLAEEIPIEYAILDEKHIGETLFKGSLVKLSTKGALVRPNDLEEDIIPSLLSNIKLTMSSNSPKKLSVDIYAKVLEKSVQKGTFYIYFTTKNSDIEAIFSELYQAIKVTV</sequence>
<dbReference type="InterPro" id="IPR029787">
    <property type="entry name" value="Nucleotide_cyclase"/>
</dbReference>
<dbReference type="InterPro" id="IPR050697">
    <property type="entry name" value="Adenylyl/Guanylyl_Cyclase_3/4"/>
</dbReference>
<feature type="domain" description="Guanylate cyclase" evidence="3">
    <location>
        <begin position="444"/>
        <end position="576"/>
    </location>
</feature>
<protein>
    <submittedName>
        <fullName evidence="4">Adenylate/guanylate cyclase domain-containing protein</fullName>
    </submittedName>
</protein>
<gene>
    <name evidence="4" type="ORF">IQ276_01945</name>
</gene>
<feature type="transmembrane region" description="Helical" evidence="2">
    <location>
        <begin position="360"/>
        <end position="384"/>
    </location>
</feature>